<evidence type="ECO:0000313" key="1">
    <source>
        <dbReference type="EMBL" id="CAF1936648.1"/>
    </source>
</evidence>
<dbReference type="EMBL" id="HG994369">
    <property type="protein sequence ID" value="CAF1936648.1"/>
    <property type="molecule type" value="Genomic_DNA"/>
</dbReference>
<proteinExistence type="predicted"/>
<organism evidence="1">
    <name type="scientific">Brassica napus</name>
    <name type="common">Rape</name>
    <dbReference type="NCBI Taxonomy" id="3708"/>
    <lineage>
        <taxon>Eukaryota</taxon>
        <taxon>Viridiplantae</taxon>
        <taxon>Streptophyta</taxon>
        <taxon>Embryophyta</taxon>
        <taxon>Tracheophyta</taxon>
        <taxon>Spermatophyta</taxon>
        <taxon>Magnoliopsida</taxon>
        <taxon>eudicotyledons</taxon>
        <taxon>Gunneridae</taxon>
        <taxon>Pentapetalae</taxon>
        <taxon>rosids</taxon>
        <taxon>malvids</taxon>
        <taxon>Brassicales</taxon>
        <taxon>Brassicaceae</taxon>
        <taxon>Brassiceae</taxon>
        <taxon>Brassica</taxon>
    </lineage>
</organism>
<dbReference type="AlphaFoldDB" id="A0A816LPQ7"/>
<sequence>MCQDNYHVGLLGGLGPYQQRCSYIFFSYANLEHEIDSDLDSSTAKKVEYDAGVEWIPATRSYSSDREGVVFGSEEIVGAAVAMAGPSARSNGGGGVRKYGGGDARSYDGGCVRSHGVAVQGAKVVVVFEKSHRSKRKKKRLRKGEEERERKDLIFRKDLLRINGKGERFRECTTQKPIMAIITNF</sequence>
<reference evidence="1" key="1">
    <citation type="submission" date="2021-01" db="EMBL/GenBank/DDBJ databases">
        <authorList>
            <consortium name="Genoscope - CEA"/>
            <person name="William W."/>
        </authorList>
    </citation>
    <scope>NUCLEOTIDE SEQUENCE</scope>
</reference>
<name>A0A816LPQ7_BRANA</name>
<accession>A0A816LPQ7</accession>
<dbReference type="Proteomes" id="UP001295469">
    <property type="component" value="Chromosome C05"/>
</dbReference>
<gene>
    <name evidence="1" type="ORF">DARMORV10_C05P60130.1</name>
</gene>
<protein>
    <submittedName>
        <fullName evidence="1">(rape) hypothetical protein</fullName>
    </submittedName>
</protein>